<accession>F3FZ24</accession>
<dbReference type="Proteomes" id="UP000004471">
    <property type="component" value="Unassembled WGS sequence"/>
</dbReference>
<dbReference type="InterPro" id="IPR027417">
    <property type="entry name" value="P-loop_NTPase"/>
</dbReference>
<keyword evidence="1" id="KW-0547">Nucleotide-binding</keyword>
<evidence type="ECO:0000256" key="1">
    <source>
        <dbReference type="ARBA" id="ARBA00022741"/>
    </source>
</evidence>
<proteinExistence type="predicted"/>
<dbReference type="SUPFAM" id="SSF52540">
    <property type="entry name" value="P-loop containing nucleoside triphosphate hydrolases"/>
    <property type="match status" value="1"/>
</dbReference>
<feature type="non-terminal residue" evidence="4">
    <location>
        <position position="46"/>
    </location>
</feature>
<dbReference type="PANTHER" id="PTHR32071">
    <property type="entry name" value="TRANSCRIPTIONAL REGULATORY PROTEIN"/>
    <property type="match status" value="1"/>
</dbReference>
<reference evidence="4 5" key="1">
    <citation type="journal article" date="2011" name="PLoS Pathog.">
        <title>Dynamic evolution of pathogenicity revealed by sequencing and comparative genomics of 19 Pseudomonas syringae isolates.</title>
        <authorList>
            <person name="Baltrus D.A."/>
            <person name="Nishimura M.T."/>
            <person name="Romanchuk A."/>
            <person name="Chang J.H."/>
            <person name="Mukhtar M.S."/>
            <person name="Cherkis K."/>
            <person name="Roach J."/>
            <person name="Grant S.R."/>
            <person name="Jones C.D."/>
            <person name="Dangl J.L."/>
        </authorList>
    </citation>
    <scope>NUCLEOTIDE SEQUENCE [LARGE SCALE GENOMIC DNA]</scope>
    <source>
        <strain evidence="5">M301072PT</strain>
    </source>
</reference>
<name>F3FZ24_PSESX</name>
<organism evidence="4 5">
    <name type="scientific">Pseudomonas syringae pv. japonica str. M301072</name>
    <dbReference type="NCBI Taxonomy" id="629262"/>
    <lineage>
        <taxon>Bacteria</taxon>
        <taxon>Pseudomonadati</taxon>
        <taxon>Pseudomonadota</taxon>
        <taxon>Gammaproteobacteria</taxon>
        <taxon>Pseudomonadales</taxon>
        <taxon>Pseudomonadaceae</taxon>
        <taxon>Pseudomonas</taxon>
        <taxon>Pseudomonas syringae</taxon>
    </lineage>
</organism>
<evidence type="ECO:0000313" key="5">
    <source>
        <dbReference type="Proteomes" id="UP000004471"/>
    </source>
</evidence>
<dbReference type="InterPro" id="IPR002078">
    <property type="entry name" value="Sigma_54_int"/>
</dbReference>
<keyword evidence="2" id="KW-0067">ATP-binding</keyword>
<gene>
    <name evidence="4" type="ORF">PSYJA_43216</name>
</gene>
<evidence type="ECO:0000256" key="2">
    <source>
        <dbReference type="ARBA" id="ARBA00022840"/>
    </source>
</evidence>
<dbReference type="EMBL" id="AEAH01003659">
    <property type="protein sequence ID" value="EGH35466.1"/>
    <property type="molecule type" value="Genomic_DNA"/>
</dbReference>
<feature type="domain" description="Sigma-54 factor interaction" evidence="3">
    <location>
        <begin position="1"/>
        <end position="46"/>
    </location>
</feature>
<evidence type="ECO:0000259" key="3">
    <source>
        <dbReference type="PROSITE" id="PS50045"/>
    </source>
</evidence>
<sequence length="46" mass="4945">GTLFLDEITSLSLAGQSKLLRALQEREIERVGGVHGIKVNVRVVAA</sequence>
<comment type="caution">
    <text evidence="4">The sequence shown here is derived from an EMBL/GenBank/DDBJ whole genome shotgun (WGS) entry which is preliminary data.</text>
</comment>
<protein>
    <submittedName>
        <fullName evidence="4">Helix-turn-helix, Fis-type</fullName>
    </submittedName>
</protein>
<dbReference type="PROSITE" id="PS50045">
    <property type="entry name" value="SIGMA54_INTERACT_4"/>
    <property type="match status" value="1"/>
</dbReference>
<feature type="non-terminal residue" evidence="4">
    <location>
        <position position="1"/>
    </location>
</feature>
<evidence type="ECO:0000313" key="4">
    <source>
        <dbReference type="EMBL" id="EGH35466.1"/>
    </source>
</evidence>
<dbReference type="GO" id="GO:0005524">
    <property type="term" value="F:ATP binding"/>
    <property type="evidence" value="ECO:0007669"/>
    <property type="project" value="UniProtKB-KW"/>
</dbReference>
<dbReference type="Gene3D" id="3.40.50.300">
    <property type="entry name" value="P-loop containing nucleotide triphosphate hydrolases"/>
    <property type="match status" value="1"/>
</dbReference>
<dbReference type="AlphaFoldDB" id="F3FZ24"/>
<dbReference type="GO" id="GO:0006355">
    <property type="term" value="P:regulation of DNA-templated transcription"/>
    <property type="evidence" value="ECO:0007669"/>
    <property type="project" value="InterPro"/>
</dbReference>
<dbReference type="Pfam" id="PF00158">
    <property type="entry name" value="Sigma54_activat"/>
    <property type="match status" value="1"/>
</dbReference>